<proteinExistence type="predicted"/>
<evidence type="ECO:0000259" key="1">
    <source>
        <dbReference type="PROSITE" id="PS50188"/>
    </source>
</evidence>
<dbReference type="Pfam" id="PF00622">
    <property type="entry name" value="SPRY"/>
    <property type="match status" value="1"/>
</dbReference>
<feature type="domain" description="B30.2/SPRY" evidence="1">
    <location>
        <begin position="1"/>
        <end position="128"/>
    </location>
</feature>
<reference evidence="2" key="1">
    <citation type="journal article" date="2023" name="Science">
        <title>Genome structures resolve the early diversification of teleost fishes.</title>
        <authorList>
            <person name="Parey E."/>
            <person name="Louis A."/>
            <person name="Montfort J."/>
            <person name="Bouchez O."/>
            <person name="Roques C."/>
            <person name="Iampietro C."/>
            <person name="Lluch J."/>
            <person name="Castinel A."/>
            <person name="Donnadieu C."/>
            <person name="Desvignes T."/>
            <person name="Floi Bucao C."/>
            <person name="Jouanno E."/>
            <person name="Wen M."/>
            <person name="Mejri S."/>
            <person name="Dirks R."/>
            <person name="Jansen H."/>
            <person name="Henkel C."/>
            <person name="Chen W.J."/>
            <person name="Zahm M."/>
            <person name="Cabau C."/>
            <person name="Klopp C."/>
            <person name="Thompson A.W."/>
            <person name="Robinson-Rechavi M."/>
            <person name="Braasch I."/>
            <person name="Lecointre G."/>
            <person name="Bobe J."/>
            <person name="Postlethwait J.H."/>
            <person name="Berthelot C."/>
            <person name="Roest Crollius H."/>
            <person name="Guiguen Y."/>
        </authorList>
    </citation>
    <scope>NUCLEOTIDE SEQUENCE</scope>
    <source>
        <strain evidence="2">NC1722</strain>
    </source>
</reference>
<dbReference type="InterPro" id="IPR013320">
    <property type="entry name" value="ConA-like_dom_sf"/>
</dbReference>
<dbReference type="Proteomes" id="UP001221898">
    <property type="component" value="Unassembled WGS sequence"/>
</dbReference>
<evidence type="ECO:0000313" key="3">
    <source>
        <dbReference type="Proteomes" id="UP001221898"/>
    </source>
</evidence>
<dbReference type="AlphaFoldDB" id="A0AAD7RMF1"/>
<keyword evidence="3" id="KW-1185">Reference proteome</keyword>
<dbReference type="SMART" id="SM00449">
    <property type="entry name" value="SPRY"/>
    <property type="match status" value="1"/>
</dbReference>
<accession>A0AAD7RMF1</accession>
<evidence type="ECO:0000313" key="2">
    <source>
        <dbReference type="EMBL" id="KAJ8386993.1"/>
    </source>
</evidence>
<dbReference type="InterPro" id="IPR003879">
    <property type="entry name" value="Butyrophylin_SPRY"/>
</dbReference>
<dbReference type="InterPro" id="IPR050143">
    <property type="entry name" value="TRIM/RBCC"/>
</dbReference>
<dbReference type="Gene3D" id="2.60.120.920">
    <property type="match status" value="1"/>
</dbReference>
<protein>
    <recommendedName>
        <fullName evidence="1">B30.2/SPRY domain-containing protein</fullName>
    </recommendedName>
</protein>
<dbReference type="PROSITE" id="PS50188">
    <property type="entry name" value="B302_SPRY"/>
    <property type="match status" value="1"/>
</dbReference>
<dbReference type="SUPFAM" id="SSF49899">
    <property type="entry name" value="Concanavalin A-like lectins/glucanases"/>
    <property type="match status" value="1"/>
</dbReference>
<name>A0AAD7RMF1_9TELE</name>
<dbReference type="InterPro" id="IPR043136">
    <property type="entry name" value="B30.2/SPRY_sf"/>
</dbReference>
<dbReference type="InterPro" id="IPR001870">
    <property type="entry name" value="B30.2/SPRY"/>
</dbReference>
<dbReference type="EMBL" id="JAINUG010000219">
    <property type="protein sequence ID" value="KAJ8386993.1"/>
    <property type="molecule type" value="Genomic_DNA"/>
</dbReference>
<gene>
    <name evidence="2" type="ORF">AAFF_G00161700</name>
</gene>
<organism evidence="2 3">
    <name type="scientific">Aldrovandia affinis</name>
    <dbReference type="NCBI Taxonomy" id="143900"/>
    <lineage>
        <taxon>Eukaryota</taxon>
        <taxon>Metazoa</taxon>
        <taxon>Chordata</taxon>
        <taxon>Craniata</taxon>
        <taxon>Vertebrata</taxon>
        <taxon>Euteleostomi</taxon>
        <taxon>Actinopterygii</taxon>
        <taxon>Neopterygii</taxon>
        <taxon>Teleostei</taxon>
        <taxon>Notacanthiformes</taxon>
        <taxon>Halosauridae</taxon>
        <taxon>Aldrovandia</taxon>
    </lineage>
</organism>
<dbReference type="PANTHER" id="PTHR24103">
    <property type="entry name" value="E3 UBIQUITIN-PROTEIN LIGASE TRIM"/>
    <property type="match status" value="1"/>
</dbReference>
<sequence length="128" mass="14306">MFTSGRHYCEVQVEGKTAWYLGVALESIRRKGSITPKPQYGLWLLHLKEGDLKALNDSQVKLSLSSMPKKVGVYVDYEEGQISLYNVEARSPIFSFTGNVFTDKLRLLLNPLSADTVPMIISPVVKAD</sequence>
<dbReference type="PRINTS" id="PR01407">
    <property type="entry name" value="BUTYPHLNCDUF"/>
</dbReference>
<comment type="caution">
    <text evidence="2">The sequence shown here is derived from an EMBL/GenBank/DDBJ whole genome shotgun (WGS) entry which is preliminary data.</text>
</comment>
<dbReference type="InterPro" id="IPR003877">
    <property type="entry name" value="SPRY_dom"/>
</dbReference>